<evidence type="ECO:0000313" key="3">
    <source>
        <dbReference type="Proteomes" id="UP001329430"/>
    </source>
</evidence>
<accession>A0AAN7VB42</accession>
<dbReference type="GO" id="GO:0005739">
    <property type="term" value="C:mitochondrion"/>
    <property type="evidence" value="ECO:0007669"/>
    <property type="project" value="InterPro"/>
</dbReference>
<feature type="region of interest" description="Disordered" evidence="1">
    <location>
        <begin position="164"/>
        <end position="196"/>
    </location>
</feature>
<keyword evidence="3" id="KW-1185">Reference proteome</keyword>
<evidence type="ECO:0000313" key="2">
    <source>
        <dbReference type="EMBL" id="KAK5642213.1"/>
    </source>
</evidence>
<dbReference type="PANTHER" id="PTHR28589:SF1">
    <property type="entry name" value="SMALL RIBOSOMAL SUBUNIT PROTEIN MS34"/>
    <property type="match status" value="1"/>
</dbReference>
<comment type="caution">
    <text evidence="2">The sequence shown here is derived from an EMBL/GenBank/DDBJ whole genome shotgun (WGS) entry which is preliminary data.</text>
</comment>
<feature type="compositionally biased region" description="Polar residues" evidence="1">
    <location>
        <begin position="184"/>
        <end position="196"/>
    </location>
</feature>
<gene>
    <name evidence="2" type="ORF">RI129_008380</name>
</gene>
<dbReference type="EMBL" id="JAVRBK010000006">
    <property type="protein sequence ID" value="KAK5642213.1"/>
    <property type="molecule type" value="Genomic_DNA"/>
</dbReference>
<dbReference type="Proteomes" id="UP001329430">
    <property type="component" value="Chromosome 6"/>
</dbReference>
<dbReference type="AlphaFoldDB" id="A0AAN7VB42"/>
<name>A0AAN7VB42_9COLE</name>
<evidence type="ECO:0000256" key="1">
    <source>
        <dbReference type="SAM" id="MobiDB-lite"/>
    </source>
</evidence>
<reference evidence="2 3" key="1">
    <citation type="journal article" date="2024" name="Insects">
        <title>An Improved Chromosome-Level Genome Assembly of the Firefly Pyrocoelia pectoralis.</title>
        <authorList>
            <person name="Fu X."/>
            <person name="Meyer-Rochow V.B."/>
            <person name="Ballantyne L."/>
            <person name="Zhu X."/>
        </authorList>
    </citation>
    <scope>NUCLEOTIDE SEQUENCE [LARGE SCALE GENOMIC DNA]</scope>
    <source>
        <strain evidence="2">XCY_ONT2</strain>
    </source>
</reference>
<sequence length="196" mass="22820">MPIKYIGKSIDFKGKTLWEILGNLKNFGVGRIIARNMFERYPEPSYIKIMKVETVPNPETNTPDDMRKVRVWCENTFRGRKFPELYEVFATSYKADYKLIPKYEEAEYCKCDNPRVHNKVLPKTTSFPPLLRELIMRDMKARGEVVEEPQLKIIYNVSQQSHYRAAENDESPTEPLQKGFGKAVTSTLQPHQVSNL</sequence>
<protein>
    <recommendedName>
        <fullName evidence="4">28S ribosomal protein S34, mitochondrial</fullName>
    </recommendedName>
</protein>
<dbReference type="Pfam" id="PF16053">
    <property type="entry name" value="MRP-S34"/>
    <property type="match status" value="1"/>
</dbReference>
<dbReference type="InterPro" id="IPR032053">
    <property type="entry name" value="Ribosomal_mS34"/>
</dbReference>
<evidence type="ECO:0008006" key="4">
    <source>
        <dbReference type="Google" id="ProtNLM"/>
    </source>
</evidence>
<proteinExistence type="predicted"/>
<dbReference type="PANTHER" id="PTHR28589">
    <property type="entry name" value="28S RIBOSOMAL PROTEIN S34, MITOCHONDRIAL"/>
    <property type="match status" value="1"/>
</dbReference>
<organism evidence="2 3">
    <name type="scientific">Pyrocoelia pectoralis</name>
    <dbReference type="NCBI Taxonomy" id="417401"/>
    <lineage>
        <taxon>Eukaryota</taxon>
        <taxon>Metazoa</taxon>
        <taxon>Ecdysozoa</taxon>
        <taxon>Arthropoda</taxon>
        <taxon>Hexapoda</taxon>
        <taxon>Insecta</taxon>
        <taxon>Pterygota</taxon>
        <taxon>Neoptera</taxon>
        <taxon>Endopterygota</taxon>
        <taxon>Coleoptera</taxon>
        <taxon>Polyphaga</taxon>
        <taxon>Elateriformia</taxon>
        <taxon>Elateroidea</taxon>
        <taxon>Lampyridae</taxon>
        <taxon>Lampyrinae</taxon>
        <taxon>Pyrocoelia</taxon>
    </lineage>
</organism>
<dbReference type="GO" id="GO:0003735">
    <property type="term" value="F:structural constituent of ribosome"/>
    <property type="evidence" value="ECO:0007669"/>
    <property type="project" value="InterPro"/>
</dbReference>